<feature type="region of interest" description="Disordered" evidence="1">
    <location>
        <begin position="77"/>
        <end position="133"/>
    </location>
</feature>
<proteinExistence type="predicted"/>
<protein>
    <recommendedName>
        <fullName evidence="3">Helicase C-terminal domain-containing protein</fullName>
    </recommendedName>
</protein>
<name>A0A0F9GPJ9_9ZZZZ</name>
<comment type="caution">
    <text evidence="2">The sequence shown here is derived from an EMBL/GenBank/DDBJ whole genome shotgun (WGS) entry which is preliminary data.</text>
</comment>
<reference evidence="2" key="1">
    <citation type="journal article" date="2015" name="Nature">
        <title>Complex archaea that bridge the gap between prokaryotes and eukaryotes.</title>
        <authorList>
            <person name="Spang A."/>
            <person name="Saw J.H."/>
            <person name="Jorgensen S.L."/>
            <person name="Zaremba-Niedzwiedzka K."/>
            <person name="Martijn J."/>
            <person name="Lind A.E."/>
            <person name="van Eijk R."/>
            <person name="Schleper C."/>
            <person name="Guy L."/>
            <person name="Ettema T.J."/>
        </authorList>
    </citation>
    <scope>NUCLEOTIDE SEQUENCE</scope>
</reference>
<accession>A0A0F9GPJ9</accession>
<dbReference type="InterPro" id="IPR027417">
    <property type="entry name" value="P-loop_NTPase"/>
</dbReference>
<dbReference type="AlphaFoldDB" id="A0A0F9GPJ9"/>
<dbReference type="Gene3D" id="3.40.50.300">
    <property type="entry name" value="P-loop containing nucleotide triphosphate hydrolases"/>
    <property type="match status" value="1"/>
</dbReference>
<sequence>NPAVLEQRIGRIYRLGQKKHIQVYNLISKFSIEHRILHLLEFKRNVFAGVLDEGGEDRVMLEGFLKSVKAMLDVDLEEPNEKEPAGVEYEAANSLVEEASDPYQKDKQQDLTDHLRDQGQEEDPGPTGDQDEIVKQGILSGLRNKIKRLINRFSNFLSRKRQI</sequence>
<feature type="non-terminal residue" evidence="2">
    <location>
        <position position="1"/>
    </location>
</feature>
<evidence type="ECO:0000256" key="1">
    <source>
        <dbReference type="SAM" id="MobiDB-lite"/>
    </source>
</evidence>
<evidence type="ECO:0000313" key="2">
    <source>
        <dbReference type="EMBL" id="KKM00800.1"/>
    </source>
</evidence>
<dbReference type="SUPFAM" id="SSF52540">
    <property type="entry name" value="P-loop containing nucleoside triphosphate hydrolases"/>
    <property type="match status" value="1"/>
</dbReference>
<organism evidence="2">
    <name type="scientific">marine sediment metagenome</name>
    <dbReference type="NCBI Taxonomy" id="412755"/>
    <lineage>
        <taxon>unclassified sequences</taxon>
        <taxon>metagenomes</taxon>
        <taxon>ecological metagenomes</taxon>
    </lineage>
</organism>
<dbReference type="EMBL" id="LAZR01017347">
    <property type="protein sequence ID" value="KKM00800.1"/>
    <property type="molecule type" value="Genomic_DNA"/>
</dbReference>
<dbReference type="PANTHER" id="PTHR10799">
    <property type="entry name" value="SNF2/RAD54 HELICASE FAMILY"/>
    <property type="match status" value="1"/>
</dbReference>
<evidence type="ECO:0008006" key="3">
    <source>
        <dbReference type="Google" id="ProtNLM"/>
    </source>
</evidence>
<gene>
    <name evidence="2" type="ORF">LCGC14_1800780</name>
</gene>
<feature type="compositionally biased region" description="Basic and acidic residues" evidence="1">
    <location>
        <begin position="103"/>
        <end position="119"/>
    </location>
</feature>